<evidence type="ECO:0000256" key="1">
    <source>
        <dbReference type="ARBA" id="ARBA00004202"/>
    </source>
</evidence>
<comment type="similarity">
    <text evidence="2">Belongs to the ABC transporter superfamily.</text>
</comment>
<dbReference type="PROSITE" id="PS50893">
    <property type="entry name" value="ABC_TRANSPORTER_2"/>
    <property type="match status" value="1"/>
</dbReference>
<dbReference type="Pfam" id="PF08352">
    <property type="entry name" value="oligo_HPY"/>
    <property type="match status" value="1"/>
</dbReference>
<keyword evidence="10" id="KW-1185">Reference proteome</keyword>
<dbReference type="InterPro" id="IPR003439">
    <property type="entry name" value="ABC_transporter-like_ATP-bd"/>
</dbReference>
<dbReference type="InterPro" id="IPR050388">
    <property type="entry name" value="ABC_Ni/Peptide_Import"/>
</dbReference>
<dbReference type="FunFam" id="3.40.50.300:FF:000016">
    <property type="entry name" value="Oligopeptide ABC transporter ATP-binding component"/>
    <property type="match status" value="1"/>
</dbReference>
<keyword evidence="6 9" id="KW-0067">ATP-binding</keyword>
<dbReference type="SMART" id="SM00382">
    <property type="entry name" value="AAA"/>
    <property type="match status" value="1"/>
</dbReference>
<evidence type="ECO:0000256" key="2">
    <source>
        <dbReference type="ARBA" id="ARBA00005417"/>
    </source>
</evidence>
<dbReference type="RefSeq" id="WP_115749316.1">
    <property type="nucleotide sequence ID" value="NZ_PIOD01000006.1"/>
</dbReference>
<dbReference type="CDD" id="cd03257">
    <property type="entry name" value="ABC_NikE_OppD_transporters"/>
    <property type="match status" value="1"/>
</dbReference>
<evidence type="ECO:0000313" key="9">
    <source>
        <dbReference type="EMBL" id="RDW19970.1"/>
    </source>
</evidence>
<feature type="domain" description="ABC transporter" evidence="8">
    <location>
        <begin position="5"/>
        <end position="255"/>
    </location>
</feature>
<evidence type="ECO:0000256" key="4">
    <source>
        <dbReference type="ARBA" id="ARBA00022475"/>
    </source>
</evidence>
<dbReference type="NCBIfam" id="TIGR01727">
    <property type="entry name" value="oligo_HPY"/>
    <property type="match status" value="1"/>
</dbReference>
<organism evidence="9 10">
    <name type="scientific">Oceanobacillus chungangensis</name>
    <dbReference type="NCBI Taxonomy" id="1229152"/>
    <lineage>
        <taxon>Bacteria</taxon>
        <taxon>Bacillati</taxon>
        <taxon>Bacillota</taxon>
        <taxon>Bacilli</taxon>
        <taxon>Bacillales</taxon>
        <taxon>Bacillaceae</taxon>
        <taxon>Oceanobacillus</taxon>
    </lineage>
</organism>
<dbReference type="GO" id="GO:0016887">
    <property type="term" value="F:ATP hydrolysis activity"/>
    <property type="evidence" value="ECO:0007669"/>
    <property type="project" value="InterPro"/>
</dbReference>
<evidence type="ECO:0000256" key="5">
    <source>
        <dbReference type="ARBA" id="ARBA00022741"/>
    </source>
</evidence>
<keyword evidence="7" id="KW-0472">Membrane</keyword>
<name>A0A3D8PUY2_9BACI</name>
<dbReference type="Proteomes" id="UP000256520">
    <property type="component" value="Unassembled WGS sequence"/>
</dbReference>
<gene>
    <name evidence="9" type="ORF">CWR45_06435</name>
</gene>
<proteinExistence type="inferred from homology"/>
<keyword evidence="5" id="KW-0547">Nucleotide-binding</keyword>
<evidence type="ECO:0000256" key="6">
    <source>
        <dbReference type="ARBA" id="ARBA00022840"/>
    </source>
</evidence>
<dbReference type="OrthoDB" id="9802264at2"/>
<dbReference type="InterPro" id="IPR003593">
    <property type="entry name" value="AAA+_ATPase"/>
</dbReference>
<dbReference type="InterPro" id="IPR013563">
    <property type="entry name" value="Oligopep_ABC_C"/>
</dbReference>
<evidence type="ECO:0000256" key="3">
    <source>
        <dbReference type="ARBA" id="ARBA00022448"/>
    </source>
</evidence>
<dbReference type="AlphaFoldDB" id="A0A3D8PUY2"/>
<evidence type="ECO:0000313" key="10">
    <source>
        <dbReference type="Proteomes" id="UP000256520"/>
    </source>
</evidence>
<dbReference type="PANTHER" id="PTHR43297">
    <property type="entry name" value="OLIGOPEPTIDE TRANSPORT ATP-BINDING PROTEIN APPD"/>
    <property type="match status" value="1"/>
</dbReference>
<dbReference type="EMBL" id="PIOD01000006">
    <property type="protein sequence ID" value="RDW19970.1"/>
    <property type="molecule type" value="Genomic_DNA"/>
</dbReference>
<dbReference type="Gene3D" id="3.40.50.300">
    <property type="entry name" value="P-loop containing nucleotide triphosphate hydrolases"/>
    <property type="match status" value="1"/>
</dbReference>
<dbReference type="InterPro" id="IPR027417">
    <property type="entry name" value="P-loop_NTPase"/>
</dbReference>
<comment type="caution">
    <text evidence="9">The sequence shown here is derived from an EMBL/GenBank/DDBJ whole genome shotgun (WGS) entry which is preliminary data.</text>
</comment>
<keyword evidence="4" id="KW-1003">Cell membrane</keyword>
<keyword evidence="3" id="KW-0813">Transport</keyword>
<evidence type="ECO:0000259" key="8">
    <source>
        <dbReference type="PROSITE" id="PS50893"/>
    </source>
</evidence>
<dbReference type="GO" id="GO:0005524">
    <property type="term" value="F:ATP binding"/>
    <property type="evidence" value="ECO:0007669"/>
    <property type="project" value="UniProtKB-KW"/>
</dbReference>
<evidence type="ECO:0000256" key="7">
    <source>
        <dbReference type="ARBA" id="ARBA00023136"/>
    </source>
</evidence>
<dbReference type="SUPFAM" id="SSF52540">
    <property type="entry name" value="P-loop containing nucleoside triphosphate hydrolases"/>
    <property type="match status" value="1"/>
</dbReference>
<comment type="subcellular location">
    <subcellularLocation>
        <location evidence="1">Cell membrane</location>
        <topology evidence="1">Peripheral membrane protein</topology>
    </subcellularLocation>
</comment>
<reference evidence="10" key="1">
    <citation type="submission" date="2017-11" db="EMBL/GenBank/DDBJ databases">
        <authorList>
            <person name="Zhu W."/>
        </authorList>
    </citation>
    <scope>NUCLEOTIDE SEQUENCE [LARGE SCALE GENOMIC DNA]</scope>
    <source>
        <strain evidence="10">CAU 1051</strain>
    </source>
</reference>
<dbReference type="PANTHER" id="PTHR43297:SF2">
    <property type="entry name" value="DIPEPTIDE TRANSPORT ATP-BINDING PROTEIN DPPD"/>
    <property type="match status" value="1"/>
</dbReference>
<dbReference type="Pfam" id="PF00005">
    <property type="entry name" value="ABC_tran"/>
    <property type="match status" value="1"/>
</dbReference>
<sequence>MEPILQLKNLSISFDTANGEVEAVRDVNLSLQKGEILAIVGESGCGKTVLGQSVLKLLPKNSRIKEGQIIVDGEDITNYKEKKMRNLRGPALSMVFQDPMTTLNPTIPIGKQITESILKHNKVSREEAKKIAIEMLHLVGIDDPVYRISLQPHFFSGGMRQRCVLAIALASNPKILFADEPTTSLDVTVQAKILDLLLDIRDKTGISIVFISHDLGVVARIADRVAVMYAGKVVEIGTAEEVFYDPCHPYTWGLLSALPSNTTEGENLRSIQGMPPVMMDPPPGDAFAVRNEYALKIDYEEMPPMFQISPTHFTATWLLDERAPKVEVPLSLKRSISI</sequence>
<accession>A0A3D8PUY2</accession>
<protein>
    <submittedName>
        <fullName evidence="9">ABC transporter ATP-binding protein</fullName>
    </submittedName>
</protein>
<dbReference type="GO" id="GO:0015833">
    <property type="term" value="P:peptide transport"/>
    <property type="evidence" value="ECO:0007669"/>
    <property type="project" value="InterPro"/>
</dbReference>
<dbReference type="GO" id="GO:0005886">
    <property type="term" value="C:plasma membrane"/>
    <property type="evidence" value="ECO:0007669"/>
    <property type="project" value="UniProtKB-SubCell"/>
</dbReference>